<name>A0A5N5T1T1_9CRUS</name>
<evidence type="ECO:0000313" key="10">
    <source>
        <dbReference type="EMBL" id="KAB7500165.1"/>
    </source>
</evidence>
<dbReference type="EMBL" id="SEYY01014990">
    <property type="protein sequence ID" value="KAB7500165.1"/>
    <property type="molecule type" value="Genomic_DNA"/>
</dbReference>
<feature type="binding site" evidence="8">
    <location>
        <position position="130"/>
    </location>
    <ligand>
        <name>FMN</name>
        <dbReference type="ChEBI" id="CHEBI:58210"/>
    </ligand>
</feature>
<organism evidence="10 11">
    <name type="scientific">Armadillidium nasatum</name>
    <dbReference type="NCBI Taxonomy" id="96803"/>
    <lineage>
        <taxon>Eukaryota</taxon>
        <taxon>Metazoa</taxon>
        <taxon>Ecdysozoa</taxon>
        <taxon>Arthropoda</taxon>
        <taxon>Crustacea</taxon>
        <taxon>Multicrustacea</taxon>
        <taxon>Malacostraca</taxon>
        <taxon>Eumalacostraca</taxon>
        <taxon>Peracarida</taxon>
        <taxon>Isopoda</taxon>
        <taxon>Oniscidea</taxon>
        <taxon>Crinocheta</taxon>
        <taxon>Armadillidiidae</taxon>
        <taxon>Armadillidium</taxon>
    </lineage>
</organism>
<feature type="domain" description="FMN hydroxy acid dehydrogenase" evidence="9">
    <location>
        <begin position="2"/>
        <end position="365"/>
    </location>
</feature>
<dbReference type="AlphaFoldDB" id="A0A5N5T1T1"/>
<comment type="cofactor">
    <cofactor evidence="1">
        <name>FMN</name>
        <dbReference type="ChEBI" id="CHEBI:58210"/>
    </cofactor>
</comment>
<dbReference type="Gene3D" id="3.20.20.70">
    <property type="entry name" value="Aldolase class I"/>
    <property type="match status" value="1"/>
</dbReference>
<dbReference type="GO" id="GO:0005782">
    <property type="term" value="C:peroxisomal matrix"/>
    <property type="evidence" value="ECO:0007669"/>
    <property type="project" value="TreeGrafter"/>
</dbReference>
<evidence type="ECO:0000313" key="11">
    <source>
        <dbReference type="Proteomes" id="UP000326759"/>
    </source>
</evidence>
<feature type="binding site" evidence="8">
    <location>
        <position position="263"/>
    </location>
    <ligand>
        <name>glyoxylate</name>
        <dbReference type="ChEBI" id="CHEBI:36655"/>
    </ligand>
</feature>
<protein>
    <recommendedName>
        <fullName evidence="2">(S)-2-hydroxy-acid oxidase</fullName>
        <ecNumber evidence="2">1.1.3.15</ecNumber>
    </recommendedName>
</protein>
<keyword evidence="3" id="KW-0560">Oxidoreductase</keyword>
<dbReference type="CDD" id="cd02809">
    <property type="entry name" value="alpha_hydroxyacid_oxid_FMN"/>
    <property type="match status" value="1"/>
</dbReference>
<feature type="binding site" evidence="8">
    <location>
        <position position="158"/>
    </location>
    <ligand>
        <name>FMN</name>
        <dbReference type="ChEBI" id="CHEBI:58210"/>
    </ligand>
</feature>
<feature type="active site" description="Proton acceptor" evidence="7">
    <location>
        <position position="260"/>
    </location>
</feature>
<dbReference type="InterPro" id="IPR012133">
    <property type="entry name" value="Alpha-hydoxy_acid_DH_FMN"/>
</dbReference>
<evidence type="ECO:0000256" key="3">
    <source>
        <dbReference type="ARBA" id="ARBA00023002"/>
    </source>
</evidence>
<dbReference type="GO" id="GO:0003973">
    <property type="term" value="F:(S)-2-hydroxy-acid oxidase activity"/>
    <property type="evidence" value="ECO:0007669"/>
    <property type="project" value="UniProtKB-EC"/>
</dbReference>
<proteinExistence type="inferred from homology"/>
<evidence type="ECO:0000256" key="6">
    <source>
        <dbReference type="ARBA" id="ARBA00029327"/>
    </source>
</evidence>
<dbReference type="OrthoDB" id="25826at2759"/>
<keyword evidence="8" id="KW-0288">FMN</keyword>
<dbReference type="GO" id="GO:0010181">
    <property type="term" value="F:FMN binding"/>
    <property type="evidence" value="ECO:0007669"/>
    <property type="project" value="InterPro"/>
</dbReference>
<dbReference type="PIRSF" id="PIRSF000138">
    <property type="entry name" value="Al-hdrx_acd_dh"/>
    <property type="match status" value="1"/>
</dbReference>
<evidence type="ECO:0000256" key="4">
    <source>
        <dbReference type="ARBA" id="ARBA00024042"/>
    </source>
</evidence>
<dbReference type="InterPro" id="IPR037396">
    <property type="entry name" value="FMN_HAD"/>
</dbReference>
<reference evidence="10 11" key="1">
    <citation type="journal article" date="2019" name="PLoS Biol.">
        <title>Sex chromosomes control vertical transmission of feminizing Wolbachia symbionts in an isopod.</title>
        <authorList>
            <person name="Becking T."/>
            <person name="Chebbi M.A."/>
            <person name="Giraud I."/>
            <person name="Moumen B."/>
            <person name="Laverre T."/>
            <person name="Caubet Y."/>
            <person name="Peccoud J."/>
            <person name="Gilbert C."/>
            <person name="Cordaux R."/>
        </authorList>
    </citation>
    <scope>NUCLEOTIDE SEQUENCE [LARGE SCALE GENOMIC DNA]</scope>
    <source>
        <strain evidence="10">ANa2</strain>
        <tissue evidence="10">Whole body excluding digestive tract and cuticle</tissue>
    </source>
</reference>
<dbReference type="Pfam" id="PF01070">
    <property type="entry name" value="FMN_dh"/>
    <property type="match status" value="1"/>
</dbReference>
<feature type="binding site" evidence="8">
    <location>
        <begin position="81"/>
        <end position="83"/>
    </location>
    <ligand>
        <name>FMN</name>
        <dbReference type="ChEBI" id="CHEBI:58210"/>
    </ligand>
</feature>
<feature type="binding site" evidence="8">
    <location>
        <position position="132"/>
    </location>
    <ligand>
        <name>glyoxylate</name>
        <dbReference type="ChEBI" id="CHEBI:36655"/>
    </ligand>
</feature>
<sequence length="368" mass="40058">MVDLHSLVSIFDFEKEATKILPRPALGYYQSGATTEHTLKENNDAIQRWKIRPRILVDVSKIDCSTRILGYPIRVPFGVAPTAMQRMAHPDGECANARAAARMGTVFTLSTIATSSIEQISSIEGLHFFQLYIYKDRAITKQLVKRAEKAGFKALVLTVDAPNFGIRYADVRNKFSLPPHLRLANFEGEDEKSSGANTSRGGSGINEYVKSLFDPALTWKDVAWLQSITQLPIVLKGVLTPEAAIKGVNSGAAAIWVSNHGARQIDTVSSTIDVLPEIVAAVGNKCEVYIDGGFRTGTDVYKALALGAKMVFLGRPLIWGLACGGEEGAYQVLNIMKTELESTMINSGYSAVTDIPRTSVSYGHSSKL</sequence>
<evidence type="ECO:0000256" key="1">
    <source>
        <dbReference type="ARBA" id="ARBA00001917"/>
    </source>
</evidence>
<comment type="catalytic activity">
    <reaction evidence="5">
        <text>a (2S)-2-hydroxycarboxylate + O2 = a 2-oxocarboxylate + H2O2</text>
        <dbReference type="Rhea" id="RHEA:16789"/>
        <dbReference type="ChEBI" id="CHEBI:15379"/>
        <dbReference type="ChEBI" id="CHEBI:16240"/>
        <dbReference type="ChEBI" id="CHEBI:35179"/>
        <dbReference type="ChEBI" id="CHEBI:58123"/>
        <dbReference type="EC" id="1.1.3.15"/>
    </reaction>
    <physiologicalReaction direction="left-to-right" evidence="5">
        <dbReference type="Rhea" id="RHEA:16790"/>
    </physiologicalReaction>
</comment>
<comment type="catalytic activity">
    <reaction evidence="6">
        <text>2-hydroxyoctanoate + O2 = 2-oxooctanoate + H2O2</text>
        <dbReference type="Rhea" id="RHEA:67940"/>
        <dbReference type="ChEBI" id="CHEBI:15379"/>
        <dbReference type="ChEBI" id="CHEBI:16240"/>
        <dbReference type="ChEBI" id="CHEBI:133514"/>
        <dbReference type="ChEBI" id="CHEBI:176689"/>
    </reaction>
    <physiologicalReaction direction="left-to-right" evidence="6">
        <dbReference type="Rhea" id="RHEA:67941"/>
    </physiologicalReaction>
</comment>
<feature type="binding site" evidence="8">
    <location>
        <position position="260"/>
    </location>
    <ligand>
        <name>glyoxylate</name>
        <dbReference type="ChEBI" id="CHEBI:36655"/>
    </ligand>
</feature>
<evidence type="ECO:0000256" key="2">
    <source>
        <dbReference type="ARBA" id="ARBA00013087"/>
    </source>
</evidence>
<keyword evidence="8" id="KW-0285">Flavoprotein</keyword>
<dbReference type="InterPro" id="IPR008259">
    <property type="entry name" value="FMN_hydac_DH_AS"/>
</dbReference>
<dbReference type="EC" id="1.1.3.15" evidence="2"/>
<evidence type="ECO:0000256" key="7">
    <source>
        <dbReference type="PIRSR" id="PIRSR000138-1"/>
    </source>
</evidence>
<dbReference type="FunFam" id="3.20.20.70:FF:000056">
    <property type="entry name" value="hydroxyacid oxidase 2"/>
    <property type="match status" value="1"/>
</dbReference>
<dbReference type="SUPFAM" id="SSF51395">
    <property type="entry name" value="FMN-linked oxidoreductases"/>
    <property type="match status" value="1"/>
</dbReference>
<feature type="binding site" evidence="8">
    <location>
        <position position="258"/>
    </location>
    <ligand>
        <name>FMN</name>
        <dbReference type="ChEBI" id="CHEBI:58210"/>
    </ligand>
</feature>
<dbReference type="InterPro" id="IPR000262">
    <property type="entry name" value="FMN-dep_DH"/>
</dbReference>
<dbReference type="PANTHER" id="PTHR10578:SF149">
    <property type="entry name" value="2-HYDROXYACID OXIDASE 2"/>
    <property type="match status" value="1"/>
</dbReference>
<accession>A0A5N5T1T1</accession>
<dbReference type="PANTHER" id="PTHR10578">
    <property type="entry name" value="S -2-HYDROXY-ACID OXIDASE-RELATED"/>
    <property type="match status" value="1"/>
</dbReference>
<evidence type="ECO:0000256" key="5">
    <source>
        <dbReference type="ARBA" id="ARBA00029325"/>
    </source>
</evidence>
<gene>
    <name evidence="10" type="primary">GLO1_1</name>
    <name evidence="10" type="ORF">Anas_01906</name>
</gene>
<dbReference type="Proteomes" id="UP000326759">
    <property type="component" value="Unassembled WGS sequence"/>
</dbReference>
<comment type="similarity">
    <text evidence="4">Belongs to the FMN-dependent alpha-hydroxy acid dehydrogenase family.</text>
</comment>
<dbReference type="PROSITE" id="PS51349">
    <property type="entry name" value="FMN_HYDROXY_ACID_DH_2"/>
    <property type="match status" value="1"/>
</dbReference>
<feature type="binding site" evidence="8">
    <location>
        <begin position="291"/>
        <end position="295"/>
    </location>
    <ligand>
        <name>FMN</name>
        <dbReference type="ChEBI" id="CHEBI:58210"/>
    </ligand>
</feature>
<dbReference type="PROSITE" id="PS00557">
    <property type="entry name" value="FMN_HYDROXY_ACID_DH_1"/>
    <property type="match status" value="1"/>
</dbReference>
<feature type="binding site" evidence="8">
    <location>
        <begin position="314"/>
        <end position="315"/>
    </location>
    <ligand>
        <name>FMN</name>
        <dbReference type="ChEBI" id="CHEBI:58210"/>
    </ligand>
</feature>
<evidence type="ECO:0000259" key="9">
    <source>
        <dbReference type="PROSITE" id="PS51349"/>
    </source>
</evidence>
<dbReference type="GO" id="GO:0001561">
    <property type="term" value="P:fatty acid alpha-oxidation"/>
    <property type="evidence" value="ECO:0007669"/>
    <property type="project" value="TreeGrafter"/>
</dbReference>
<comment type="caution">
    <text evidence="10">The sequence shown here is derived from an EMBL/GenBank/DDBJ whole genome shotgun (WGS) entry which is preliminary data.</text>
</comment>
<keyword evidence="11" id="KW-1185">Reference proteome</keyword>
<feature type="binding site" evidence="8">
    <location>
        <position position="28"/>
    </location>
    <ligand>
        <name>glyoxylate</name>
        <dbReference type="ChEBI" id="CHEBI:36655"/>
    </ligand>
</feature>
<feature type="binding site" evidence="8">
    <location>
        <position position="236"/>
    </location>
    <ligand>
        <name>FMN</name>
        <dbReference type="ChEBI" id="CHEBI:58210"/>
    </ligand>
</feature>
<feature type="binding site" evidence="8">
    <location>
        <position position="167"/>
    </location>
    <ligand>
        <name>glyoxylate</name>
        <dbReference type="ChEBI" id="CHEBI:36655"/>
    </ligand>
</feature>
<evidence type="ECO:0000256" key="8">
    <source>
        <dbReference type="PIRSR" id="PIRSR000138-2"/>
    </source>
</evidence>
<dbReference type="InterPro" id="IPR013785">
    <property type="entry name" value="Aldolase_TIM"/>
</dbReference>
<feature type="binding site" evidence="8">
    <location>
        <position position="110"/>
    </location>
    <ligand>
        <name>FMN</name>
        <dbReference type="ChEBI" id="CHEBI:58210"/>
    </ligand>
</feature>